<sequence length="540" mass="57664">MTTAEPSSSSSAGPSAPSTSSLFNSDEARFMSDSFCSAESFDPFTVGAPGFKVPNVLPANIGGMGSAPGTNENGGEANPSLAGISNVAFSNENDVNSTTASRGGYGQNKAYQLRQLEALQAERFKYLSSNPKQDQSPNAPQSQFSHRHSLAGPSSLPDTSTIGHSLYGDGGPDAWAQFMSNAQQSNGALPAGMSGLSSNSVQHPVTSQSGDLSDLGARFPSSHQFPGSGNMGHLQNHRPASFPYFQQQHQMPGQFVPNQTWNGIPAQDGMNSSGGESGKSKKSGNPKTKMTQSQSASSELDGTYTFTPAPRPPLPVLDVEKVAQSNVIPPNLQEAFFSPSLKRLQPHLKDLREEQMKRKAQGLSANIRKDRKDAKQTQGGRGGTSADDDEDAEEGTGSGKKKQSHVLLTEAEKKANHIASEQKRRANIRKGYELLCSLVPSLRESMDEDGGDEEEDDEDDEDDAEEGDTKRGKKRKPGDGGGGGGNVDSKSGPRSEAMILMKVVDHIHGKIDEHNALVIKKQELQKELAKRYGADPSLFF</sequence>
<evidence type="ECO:0000313" key="8">
    <source>
        <dbReference type="EMBL" id="PWN34309.1"/>
    </source>
</evidence>
<feature type="compositionally biased region" description="Polar residues" evidence="6">
    <location>
        <begin position="290"/>
        <end position="306"/>
    </location>
</feature>
<keyword evidence="4" id="KW-0804">Transcription</keyword>
<evidence type="ECO:0000313" key="9">
    <source>
        <dbReference type="Proteomes" id="UP000245771"/>
    </source>
</evidence>
<organism evidence="8 9">
    <name type="scientific">Meira miltonrushii</name>
    <dbReference type="NCBI Taxonomy" id="1280837"/>
    <lineage>
        <taxon>Eukaryota</taxon>
        <taxon>Fungi</taxon>
        <taxon>Dikarya</taxon>
        <taxon>Basidiomycota</taxon>
        <taxon>Ustilaginomycotina</taxon>
        <taxon>Exobasidiomycetes</taxon>
        <taxon>Exobasidiales</taxon>
        <taxon>Brachybasidiaceae</taxon>
        <taxon>Meira</taxon>
    </lineage>
</organism>
<evidence type="ECO:0000256" key="6">
    <source>
        <dbReference type="SAM" id="MobiDB-lite"/>
    </source>
</evidence>
<feature type="compositionally biased region" description="Basic and acidic residues" evidence="6">
    <location>
        <begin position="410"/>
        <end position="422"/>
    </location>
</feature>
<feature type="compositionally biased region" description="Polar residues" evidence="6">
    <location>
        <begin position="195"/>
        <end position="211"/>
    </location>
</feature>
<feature type="compositionally biased region" description="Low complexity" evidence="6">
    <location>
        <begin position="1"/>
        <end position="21"/>
    </location>
</feature>
<feature type="region of interest" description="Disordered" evidence="6">
    <location>
        <begin position="254"/>
        <end position="317"/>
    </location>
</feature>
<dbReference type="GeneID" id="37019646"/>
<dbReference type="GO" id="GO:0000981">
    <property type="term" value="F:DNA-binding transcription factor activity, RNA polymerase II-specific"/>
    <property type="evidence" value="ECO:0007669"/>
    <property type="project" value="TreeGrafter"/>
</dbReference>
<feature type="compositionally biased region" description="Polar residues" evidence="6">
    <location>
        <begin position="129"/>
        <end position="144"/>
    </location>
</feature>
<dbReference type="InParanoid" id="A0A316V9M0"/>
<keyword evidence="3" id="KW-0238">DNA-binding</keyword>
<reference evidence="8 9" key="1">
    <citation type="journal article" date="2018" name="Mol. Biol. Evol.">
        <title>Broad Genomic Sampling Reveals a Smut Pathogenic Ancestry of the Fungal Clade Ustilaginomycotina.</title>
        <authorList>
            <person name="Kijpornyongpan T."/>
            <person name="Mondo S.J."/>
            <person name="Barry K."/>
            <person name="Sandor L."/>
            <person name="Lee J."/>
            <person name="Lipzen A."/>
            <person name="Pangilinan J."/>
            <person name="LaButti K."/>
            <person name="Hainaut M."/>
            <person name="Henrissat B."/>
            <person name="Grigoriev I.V."/>
            <person name="Spatafora J.W."/>
            <person name="Aime M.C."/>
        </authorList>
    </citation>
    <scope>NUCLEOTIDE SEQUENCE [LARGE SCALE GENOMIC DNA]</scope>
    <source>
        <strain evidence="8 9">MCA 3882</strain>
    </source>
</reference>
<feature type="region of interest" description="Disordered" evidence="6">
    <location>
        <begin position="186"/>
        <end position="238"/>
    </location>
</feature>
<dbReference type="Pfam" id="PF00010">
    <property type="entry name" value="HLH"/>
    <property type="match status" value="1"/>
</dbReference>
<feature type="region of interest" description="Disordered" evidence="6">
    <location>
        <begin position="349"/>
        <end position="422"/>
    </location>
</feature>
<dbReference type="AlphaFoldDB" id="A0A316V9M0"/>
<dbReference type="EMBL" id="KZ819604">
    <property type="protein sequence ID" value="PWN34309.1"/>
    <property type="molecule type" value="Genomic_DNA"/>
</dbReference>
<gene>
    <name evidence="8" type="ORF">FA14DRAFT_156975</name>
</gene>
<dbReference type="Proteomes" id="UP000245771">
    <property type="component" value="Unassembled WGS sequence"/>
</dbReference>
<keyword evidence="9" id="KW-1185">Reference proteome</keyword>
<feature type="region of interest" description="Disordered" evidence="6">
    <location>
        <begin position="59"/>
        <end position="82"/>
    </location>
</feature>
<proteinExistence type="predicted"/>
<evidence type="ECO:0000256" key="5">
    <source>
        <dbReference type="ARBA" id="ARBA00023242"/>
    </source>
</evidence>
<dbReference type="InterPro" id="IPR011598">
    <property type="entry name" value="bHLH_dom"/>
</dbReference>
<evidence type="ECO:0000256" key="3">
    <source>
        <dbReference type="ARBA" id="ARBA00023125"/>
    </source>
</evidence>
<dbReference type="STRING" id="1280837.A0A316V9M0"/>
<evidence type="ECO:0000256" key="4">
    <source>
        <dbReference type="ARBA" id="ARBA00023163"/>
    </source>
</evidence>
<dbReference type="GO" id="GO:0005634">
    <property type="term" value="C:nucleus"/>
    <property type="evidence" value="ECO:0007669"/>
    <property type="project" value="UniProtKB-SubCell"/>
</dbReference>
<evidence type="ECO:0000259" key="7">
    <source>
        <dbReference type="Pfam" id="PF00010"/>
    </source>
</evidence>
<feature type="compositionally biased region" description="Acidic residues" evidence="6">
    <location>
        <begin position="446"/>
        <end position="466"/>
    </location>
</feature>
<dbReference type="RefSeq" id="XP_025354611.1">
    <property type="nucleotide sequence ID" value="XM_025497865.1"/>
</dbReference>
<dbReference type="GO" id="GO:0046983">
    <property type="term" value="F:protein dimerization activity"/>
    <property type="evidence" value="ECO:0007669"/>
    <property type="project" value="InterPro"/>
</dbReference>
<evidence type="ECO:0000256" key="2">
    <source>
        <dbReference type="ARBA" id="ARBA00023015"/>
    </source>
</evidence>
<dbReference type="OrthoDB" id="5778525at2759"/>
<keyword evidence="2" id="KW-0805">Transcription regulation</keyword>
<dbReference type="Gene3D" id="4.10.280.10">
    <property type="entry name" value="Helix-loop-helix DNA-binding domain"/>
    <property type="match status" value="1"/>
</dbReference>
<dbReference type="GO" id="GO:0000978">
    <property type="term" value="F:RNA polymerase II cis-regulatory region sequence-specific DNA binding"/>
    <property type="evidence" value="ECO:0007669"/>
    <property type="project" value="TreeGrafter"/>
</dbReference>
<evidence type="ECO:0000256" key="1">
    <source>
        <dbReference type="ARBA" id="ARBA00004123"/>
    </source>
</evidence>
<dbReference type="SUPFAM" id="SSF47459">
    <property type="entry name" value="HLH, helix-loop-helix DNA-binding domain"/>
    <property type="match status" value="1"/>
</dbReference>
<comment type="subcellular location">
    <subcellularLocation>
        <location evidence="1">Nucleus</location>
    </subcellularLocation>
</comment>
<accession>A0A316V9M0</accession>
<feature type="domain" description="BHLH" evidence="7">
    <location>
        <begin position="413"/>
        <end position="508"/>
    </location>
</feature>
<protein>
    <recommendedName>
        <fullName evidence="7">BHLH domain-containing protein</fullName>
    </recommendedName>
</protein>
<dbReference type="InterPro" id="IPR036638">
    <property type="entry name" value="HLH_DNA-bd_sf"/>
</dbReference>
<feature type="region of interest" description="Disordered" evidence="6">
    <location>
        <begin position="443"/>
        <end position="494"/>
    </location>
</feature>
<keyword evidence="5" id="KW-0539">Nucleus</keyword>
<dbReference type="InterPro" id="IPR052207">
    <property type="entry name" value="Max-like/E-box_TFs"/>
</dbReference>
<name>A0A316V9M0_9BASI</name>
<dbReference type="PANTHER" id="PTHR15741:SF27">
    <property type="entry name" value="TRANSCRIPTION FACTOR AP-4"/>
    <property type="match status" value="1"/>
</dbReference>
<feature type="region of interest" description="Disordered" evidence="6">
    <location>
        <begin position="129"/>
        <end position="168"/>
    </location>
</feature>
<feature type="region of interest" description="Disordered" evidence="6">
    <location>
        <begin position="1"/>
        <end position="23"/>
    </location>
</feature>
<dbReference type="PANTHER" id="PTHR15741">
    <property type="entry name" value="BASIC HELIX-LOOP-HELIX ZIP TRANSCRIPTION FACTOR"/>
    <property type="match status" value="1"/>
</dbReference>